<accession>A0A5C8K8A5</accession>
<evidence type="ECO:0000256" key="1">
    <source>
        <dbReference type="ARBA" id="ARBA00004651"/>
    </source>
</evidence>
<proteinExistence type="inferred from homology"/>
<protein>
    <submittedName>
        <fullName evidence="8">Cytochrome d ubiquinol oxidase subunit II</fullName>
    </submittedName>
</protein>
<dbReference type="InterPro" id="IPR003317">
    <property type="entry name" value="Cyt-d_oxidase_su2"/>
</dbReference>
<feature type="transmembrane region" description="Helical" evidence="7">
    <location>
        <begin position="192"/>
        <end position="213"/>
    </location>
</feature>
<feature type="transmembrane region" description="Helical" evidence="7">
    <location>
        <begin position="155"/>
        <end position="180"/>
    </location>
</feature>
<comment type="subcellular location">
    <subcellularLocation>
        <location evidence="1">Cell membrane</location>
        <topology evidence="1">Multi-pass membrane protein</topology>
    </subcellularLocation>
</comment>
<feature type="transmembrane region" description="Helical" evidence="7">
    <location>
        <begin position="256"/>
        <end position="281"/>
    </location>
</feature>
<dbReference type="PANTHER" id="PTHR43141">
    <property type="entry name" value="CYTOCHROME BD2 SUBUNIT II"/>
    <property type="match status" value="1"/>
</dbReference>
<gene>
    <name evidence="8" type="ORF">FVR03_12755</name>
</gene>
<dbReference type="EMBL" id="VRTY01000044">
    <property type="protein sequence ID" value="TXK45306.1"/>
    <property type="molecule type" value="Genomic_DNA"/>
</dbReference>
<evidence type="ECO:0000256" key="6">
    <source>
        <dbReference type="ARBA" id="ARBA00023136"/>
    </source>
</evidence>
<evidence type="ECO:0000256" key="4">
    <source>
        <dbReference type="ARBA" id="ARBA00022692"/>
    </source>
</evidence>
<keyword evidence="3" id="KW-1003">Cell membrane</keyword>
<dbReference type="GO" id="GO:0070069">
    <property type="term" value="C:cytochrome complex"/>
    <property type="evidence" value="ECO:0007669"/>
    <property type="project" value="TreeGrafter"/>
</dbReference>
<name>A0A5C8K8A5_9BACT</name>
<dbReference type="OrthoDB" id="9776710at2"/>
<evidence type="ECO:0000313" key="8">
    <source>
        <dbReference type="EMBL" id="TXK45306.1"/>
    </source>
</evidence>
<feature type="transmembrane region" description="Helical" evidence="7">
    <location>
        <begin position="301"/>
        <end position="323"/>
    </location>
</feature>
<dbReference type="GO" id="GO:0016682">
    <property type="term" value="F:oxidoreductase activity, acting on diphenols and related substances as donors, oxygen as acceptor"/>
    <property type="evidence" value="ECO:0007669"/>
    <property type="project" value="TreeGrafter"/>
</dbReference>
<organism evidence="8 9">
    <name type="scientific">Pontibacter qinzhouensis</name>
    <dbReference type="NCBI Taxonomy" id="2603253"/>
    <lineage>
        <taxon>Bacteria</taxon>
        <taxon>Pseudomonadati</taxon>
        <taxon>Bacteroidota</taxon>
        <taxon>Cytophagia</taxon>
        <taxon>Cytophagales</taxon>
        <taxon>Hymenobacteraceae</taxon>
        <taxon>Pontibacter</taxon>
    </lineage>
</organism>
<sequence length="335" mass="37515">MLLIIITILGVSFILYTLLGGADFGAGIVETVAGRKGERIVSKAIAPVWEANHVWLILAIVILFTGFPLVYATISVALHIPLMIVLLGIVMRGTSFTFRHYDVTHDKTHAYYSIFFKASSFITPVFLGITLGAMILGNINLEYTGSFYEQYIAPWFNLFCLAMGLFSASLFGYIAAVFLIGEATYAIEQKRYVRISKIFLFLTIILGVVVFLAAEQENHQLFNEFFQSSLSIGSFAAVALLTPVTYYLFNHPNIVLLRIAIGLQVTLIMLGWFAIQFPILVYEKNGNHLTFYNTQAPYATLYQLLIALIVGLLFVLPAFYFLFKVFKKDNGQNVN</sequence>
<evidence type="ECO:0000256" key="7">
    <source>
        <dbReference type="SAM" id="Phobius"/>
    </source>
</evidence>
<dbReference type="AlphaFoldDB" id="A0A5C8K8A5"/>
<evidence type="ECO:0000313" key="9">
    <source>
        <dbReference type="Proteomes" id="UP000321926"/>
    </source>
</evidence>
<dbReference type="Pfam" id="PF02322">
    <property type="entry name" value="Cyt_bd_oxida_II"/>
    <property type="match status" value="1"/>
</dbReference>
<comment type="similarity">
    <text evidence="2">Belongs to the cytochrome ubiquinol oxidase subunit 2 family.</text>
</comment>
<comment type="caution">
    <text evidence="8">The sequence shown here is derived from an EMBL/GenBank/DDBJ whole genome shotgun (WGS) entry which is preliminary data.</text>
</comment>
<dbReference type="GO" id="GO:0005886">
    <property type="term" value="C:plasma membrane"/>
    <property type="evidence" value="ECO:0007669"/>
    <property type="project" value="UniProtKB-SubCell"/>
</dbReference>
<feature type="transmembrane region" description="Helical" evidence="7">
    <location>
        <begin position="225"/>
        <end position="249"/>
    </location>
</feature>
<evidence type="ECO:0000256" key="5">
    <source>
        <dbReference type="ARBA" id="ARBA00022989"/>
    </source>
</evidence>
<keyword evidence="5 7" id="KW-1133">Transmembrane helix</keyword>
<reference evidence="8 9" key="1">
    <citation type="submission" date="2019-08" db="EMBL/GenBank/DDBJ databases">
        <authorList>
            <person name="Shi S."/>
        </authorList>
    </citation>
    <scope>NUCLEOTIDE SEQUENCE [LARGE SCALE GENOMIC DNA]</scope>
    <source>
        <strain evidence="8 9">GY10130</strain>
    </source>
</reference>
<dbReference type="Proteomes" id="UP000321926">
    <property type="component" value="Unassembled WGS sequence"/>
</dbReference>
<feature type="transmembrane region" description="Helical" evidence="7">
    <location>
        <begin position="110"/>
        <end position="135"/>
    </location>
</feature>
<feature type="transmembrane region" description="Helical" evidence="7">
    <location>
        <begin position="80"/>
        <end position="98"/>
    </location>
</feature>
<dbReference type="PANTHER" id="PTHR43141:SF4">
    <property type="entry name" value="CYTOCHROME BD2 SUBUNIT II"/>
    <property type="match status" value="1"/>
</dbReference>
<evidence type="ECO:0000256" key="3">
    <source>
        <dbReference type="ARBA" id="ARBA00022475"/>
    </source>
</evidence>
<keyword evidence="6 7" id="KW-0472">Membrane</keyword>
<feature type="transmembrane region" description="Helical" evidence="7">
    <location>
        <begin position="54"/>
        <end position="74"/>
    </location>
</feature>
<keyword evidence="9" id="KW-1185">Reference proteome</keyword>
<dbReference type="GO" id="GO:0009055">
    <property type="term" value="F:electron transfer activity"/>
    <property type="evidence" value="ECO:0007669"/>
    <property type="project" value="TreeGrafter"/>
</dbReference>
<keyword evidence="4 7" id="KW-0812">Transmembrane</keyword>
<feature type="transmembrane region" description="Helical" evidence="7">
    <location>
        <begin position="6"/>
        <end position="33"/>
    </location>
</feature>
<dbReference type="RefSeq" id="WP_147922135.1">
    <property type="nucleotide sequence ID" value="NZ_VRTY01000044.1"/>
</dbReference>
<evidence type="ECO:0000256" key="2">
    <source>
        <dbReference type="ARBA" id="ARBA00007543"/>
    </source>
</evidence>
<dbReference type="GO" id="GO:0019646">
    <property type="term" value="P:aerobic electron transport chain"/>
    <property type="evidence" value="ECO:0007669"/>
    <property type="project" value="TreeGrafter"/>
</dbReference>